<dbReference type="Gene3D" id="3.40.50.2300">
    <property type="match status" value="1"/>
</dbReference>
<organism evidence="2 3">
    <name type="scientific">Williamsia marianensis</name>
    <dbReference type="NCBI Taxonomy" id="85044"/>
    <lineage>
        <taxon>Bacteria</taxon>
        <taxon>Bacillati</taxon>
        <taxon>Actinomycetota</taxon>
        <taxon>Actinomycetes</taxon>
        <taxon>Mycobacteriales</taxon>
        <taxon>Nocardiaceae</taxon>
        <taxon>Williamsia</taxon>
    </lineage>
</organism>
<dbReference type="RefSeq" id="WP_062799142.1">
    <property type="nucleotide sequence ID" value="NZ_CBCRXS010000006.1"/>
</dbReference>
<gene>
    <name evidence="2" type="ORF">DFJ75_0988</name>
</gene>
<sequence>MKILFVCTGNICRSPVAEKLLERYNMELGLGLHVSSAGTRALNGQPMHPESERVLDGLGIETGDFESRMLTPDIAADCDLLLGMTREHRAVARQLAPARWKRMFALRELPIEPMRDAQSIRPAIDPTDPKLDIRDPIGRPAHVFDEVASDIASSIDSLVKWLEKQEAYPTGKHHLTR</sequence>
<protein>
    <submittedName>
        <fullName evidence="2">Protein-tyrosine phosphatase</fullName>
    </submittedName>
</protein>
<dbReference type="EMBL" id="RBKV01000001">
    <property type="protein sequence ID" value="RKR94197.1"/>
    <property type="molecule type" value="Genomic_DNA"/>
</dbReference>
<evidence type="ECO:0000259" key="1">
    <source>
        <dbReference type="SMART" id="SM00226"/>
    </source>
</evidence>
<dbReference type="InterPro" id="IPR023485">
    <property type="entry name" value="Ptyr_pPase"/>
</dbReference>
<dbReference type="Proteomes" id="UP000274762">
    <property type="component" value="Unassembled WGS sequence"/>
</dbReference>
<dbReference type="PANTHER" id="PTHR11717:SF31">
    <property type="entry name" value="LOW MOLECULAR WEIGHT PROTEIN-TYROSINE-PHOSPHATASE ETP-RELATED"/>
    <property type="match status" value="1"/>
</dbReference>
<dbReference type="OrthoDB" id="9784339at2"/>
<evidence type="ECO:0000313" key="2">
    <source>
        <dbReference type="EMBL" id="RKR94197.1"/>
    </source>
</evidence>
<dbReference type="InterPro" id="IPR036196">
    <property type="entry name" value="Ptyr_pPase_sf"/>
</dbReference>
<dbReference type="GO" id="GO:0004725">
    <property type="term" value="F:protein tyrosine phosphatase activity"/>
    <property type="evidence" value="ECO:0007669"/>
    <property type="project" value="TreeGrafter"/>
</dbReference>
<comment type="caution">
    <text evidence="2">The sequence shown here is derived from an EMBL/GenBank/DDBJ whole genome shotgun (WGS) entry which is preliminary data.</text>
</comment>
<dbReference type="Pfam" id="PF01451">
    <property type="entry name" value="LMWPc"/>
    <property type="match status" value="1"/>
</dbReference>
<dbReference type="AlphaFoldDB" id="A0A495JYX5"/>
<dbReference type="SMART" id="SM00226">
    <property type="entry name" value="LMWPc"/>
    <property type="match status" value="1"/>
</dbReference>
<reference evidence="2 3" key="1">
    <citation type="submission" date="2018-10" db="EMBL/GenBank/DDBJ databases">
        <title>Sequencing the genomes of 1000 actinobacteria strains.</title>
        <authorList>
            <person name="Klenk H.-P."/>
        </authorList>
    </citation>
    <scope>NUCLEOTIDE SEQUENCE [LARGE SCALE GENOMIC DNA]</scope>
    <source>
        <strain evidence="2 3">DSM 44343</strain>
    </source>
</reference>
<feature type="domain" description="Phosphotyrosine protein phosphatase I" evidence="1">
    <location>
        <begin position="1"/>
        <end position="161"/>
    </location>
</feature>
<dbReference type="PANTHER" id="PTHR11717">
    <property type="entry name" value="LOW MOLECULAR WEIGHT PROTEIN TYROSINE PHOSPHATASE"/>
    <property type="match status" value="1"/>
</dbReference>
<evidence type="ECO:0000313" key="3">
    <source>
        <dbReference type="Proteomes" id="UP000274762"/>
    </source>
</evidence>
<dbReference type="InterPro" id="IPR050438">
    <property type="entry name" value="LMW_PTPase"/>
</dbReference>
<name>A0A495JYX5_WILMA</name>
<accession>A0A495JYX5</accession>
<proteinExistence type="predicted"/>
<dbReference type="SUPFAM" id="SSF52788">
    <property type="entry name" value="Phosphotyrosine protein phosphatases I"/>
    <property type="match status" value="1"/>
</dbReference>